<gene>
    <name evidence="2" type="ORF">DYI25_20140</name>
</gene>
<dbReference type="PROSITE" id="PS51186">
    <property type="entry name" value="GNAT"/>
    <property type="match status" value="1"/>
</dbReference>
<evidence type="ECO:0000259" key="1">
    <source>
        <dbReference type="PROSITE" id="PS51186"/>
    </source>
</evidence>
<organism evidence="2 3">
    <name type="scientific">Mesobacillus boroniphilus</name>
    <dbReference type="NCBI Taxonomy" id="308892"/>
    <lineage>
        <taxon>Bacteria</taxon>
        <taxon>Bacillati</taxon>
        <taxon>Bacillota</taxon>
        <taxon>Bacilli</taxon>
        <taxon>Bacillales</taxon>
        <taxon>Bacillaceae</taxon>
        <taxon>Mesobacillus</taxon>
    </lineage>
</organism>
<dbReference type="CDD" id="cd04301">
    <property type="entry name" value="NAT_SF"/>
    <property type="match status" value="1"/>
</dbReference>
<keyword evidence="3" id="KW-1185">Reference proteome</keyword>
<sequence length="153" mass="17470">MIGDQVEIEYGKATESELQEIFSMAGVNRAEATGIQADNNKEEMIAAYENSLDHGAYFLVARTQESLIGWVLVDRSLDWFTHKEIGWISDVYVKQEYRQNGVAKSLIDQSLVEFKHLGYDDVRLNVFSFNQKAISLYEKVGFKDVSKFMGIEI</sequence>
<accession>A0A944GYC5</accession>
<dbReference type="PANTHER" id="PTHR43617:SF38">
    <property type="entry name" value="N-ACETYLTRANSFERASE DOMAIN-CONTAINING PROTEIN"/>
    <property type="match status" value="1"/>
</dbReference>
<dbReference type="InterPro" id="IPR016181">
    <property type="entry name" value="Acyl_CoA_acyltransferase"/>
</dbReference>
<dbReference type="Proteomes" id="UP000761411">
    <property type="component" value="Unassembled WGS sequence"/>
</dbReference>
<dbReference type="SUPFAM" id="SSF55729">
    <property type="entry name" value="Acyl-CoA N-acyltransferases (Nat)"/>
    <property type="match status" value="1"/>
</dbReference>
<dbReference type="InterPro" id="IPR050276">
    <property type="entry name" value="MshD_Acetyltransferase"/>
</dbReference>
<dbReference type="EMBL" id="QTKX01000003">
    <property type="protein sequence ID" value="MBS8266738.1"/>
    <property type="molecule type" value="Genomic_DNA"/>
</dbReference>
<dbReference type="GO" id="GO:0016747">
    <property type="term" value="F:acyltransferase activity, transferring groups other than amino-acyl groups"/>
    <property type="evidence" value="ECO:0007669"/>
    <property type="project" value="InterPro"/>
</dbReference>
<evidence type="ECO:0000313" key="2">
    <source>
        <dbReference type="EMBL" id="MBS8266738.1"/>
    </source>
</evidence>
<dbReference type="Pfam" id="PF00583">
    <property type="entry name" value="Acetyltransf_1"/>
    <property type="match status" value="1"/>
</dbReference>
<dbReference type="RefSeq" id="WP_274609542.1">
    <property type="nucleotide sequence ID" value="NZ_QTKX01000003.1"/>
</dbReference>
<name>A0A944GYC5_9BACI</name>
<dbReference type="PANTHER" id="PTHR43617">
    <property type="entry name" value="L-AMINO ACID N-ACETYLTRANSFERASE"/>
    <property type="match status" value="1"/>
</dbReference>
<proteinExistence type="predicted"/>
<reference evidence="2 3" key="1">
    <citation type="journal article" date="2021" name="Microorganisms">
        <title>Bacterial Dimethylsulfoniopropionate Biosynthesis in the East China Sea.</title>
        <authorList>
            <person name="Liu J."/>
            <person name="Zhang Y."/>
            <person name="Liu J."/>
            <person name="Zhong H."/>
            <person name="Williams B.T."/>
            <person name="Zheng Y."/>
            <person name="Curson A.R.J."/>
            <person name="Sun C."/>
            <person name="Sun H."/>
            <person name="Song D."/>
            <person name="Wagner Mackenzie B."/>
            <person name="Bermejo Martinez A."/>
            <person name="Todd J.D."/>
            <person name="Zhang X.H."/>
        </authorList>
    </citation>
    <scope>NUCLEOTIDE SEQUENCE [LARGE SCALE GENOMIC DNA]</scope>
    <source>
        <strain evidence="2 3">ESS08</strain>
    </source>
</reference>
<evidence type="ECO:0000313" key="3">
    <source>
        <dbReference type="Proteomes" id="UP000761411"/>
    </source>
</evidence>
<dbReference type="AlphaFoldDB" id="A0A944GYC5"/>
<dbReference type="InterPro" id="IPR000182">
    <property type="entry name" value="GNAT_dom"/>
</dbReference>
<dbReference type="Gene3D" id="3.40.630.30">
    <property type="match status" value="1"/>
</dbReference>
<protein>
    <submittedName>
        <fullName evidence="2">GNAT family N-acetyltransferase</fullName>
    </submittedName>
</protein>
<comment type="caution">
    <text evidence="2">The sequence shown here is derived from an EMBL/GenBank/DDBJ whole genome shotgun (WGS) entry which is preliminary data.</text>
</comment>
<feature type="domain" description="N-acetyltransferase" evidence="1">
    <location>
        <begin position="8"/>
        <end position="153"/>
    </location>
</feature>